<evidence type="ECO:0000313" key="3">
    <source>
        <dbReference type="Proteomes" id="UP000223828"/>
    </source>
</evidence>
<gene>
    <name evidence="2" type="ORF">BTJ66_11835</name>
</gene>
<protein>
    <submittedName>
        <fullName evidence="2">IS5/IS1182 family transposase</fullName>
    </submittedName>
</protein>
<feature type="domain" description="Transposase DDE" evidence="1">
    <location>
        <begin position="10"/>
        <end position="79"/>
    </location>
</feature>
<dbReference type="PANTHER" id="PTHR33408">
    <property type="entry name" value="TRANSPOSASE"/>
    <property type="match status" value="1"/>
</dbReference>
<dbReference type="RefSeq" id="WP_193433032.1">
    <property type="nucleotide sequence ID" value="NZ_MRZN01000025.1"/>
</dbReference>
<dbReference type="EMBL" id="MRZN01000025">
    <property type="protein sequence ID" value="PHK48723.1"/>
    <property type="molecule type" value="Genomic_DNA"/>
</dbReference>
<proteinExistence type="predicted"/>
<evidence type="ECO:0000313" key="2">
    <source>
        <dbReference type="EMBL" id="PHK48723.1"/>
    </source>
</evidence>
<evidence type="ECO:0000259" key="1">
    <source>
        <dbReference type="Pfam" id="PF13751"/>
    </source>
</evidence>
<sequence>KDAIKQIRRHVWQDDLDIVEDLRFVDTVKKQYKMRSQTIERRFGDAKEQHGMRWTRYRGHDKVSMDTTLICATMNLKKIAMWLVKRPLLFLKKYI</sequence>
<dbReference type="Pfam" id="PF13751">
    <property type="entry name" value="DDE_Tnp_1_6"/>
    <property type="match status" value="1"/>
</dbReference>
<dbReference type="InterPro" id="IPR025668">
    <property type="entry name" value="Tnp_DDE_dom"/>
</dbReference>
<name>A0A2C6WKP0_9STAP</name>
<organism evidence="2 3">
    <name type="scientific">Staphylococcus edaphicus</name>
    <dbReference type="NCBI Taxonomy" id="1955013"/>
    <lineage>
        <taxon>Bacteria</taxon>
        <taxon>Bacillati</taxon>
        <taxon>Bacillota</taxon>
        <taxon>Bacilli</taxon>
        <taxon>Bacillales</taxon>
        <taxon>Staphylococcaceae</taxon>
        <taxon>Staphylococcus</taxon>
    </lineage>
</organism>
<reference evidence="3" key="1">
    <citation type="submission" date="2017-10" db="EMBL/GenBank/DDBJ databases">
        <title>Staphylococcus edaphicus sp. nov., isolated in Antarctica, harbouring mecC gene and genomic islands essential in adaptation to extreme environment.</title>
        <authorList>
            <person name="Pantucek R."/>
            <person name="Sedlacek I."/>
            <person name="Indrakova A."/>
            <person name="Vrbovska V."/>
            <person name="Maslanova I."/>
            <person name="Kovarovic V."/>
            <person name="Svec P."/>
            <person name="Kralova S."/>
            <person name="Kristofova L."/>
            <person name="Keklakova J."/>
            <person name="Petras P."/>
            <person name="Doskar J."/>
        </authorList>
    </citation>
    <scope>NUCLEOTIDE SEQUENCE [LARGE SCALE GENOMIC DNA]</scope>
    <source>
        <strain evidence="3">CCM 5085</strain>
    </source>
</reference>
<comment type="caution">
    <text evidence="2">The sequence shown here is derived from an EMBL/GenBank/DDBJ whole genome shotgun (WGS) entry which is preliminary data.</text>
</comment>
<dbReference type="Proteomes" id="UP000223828">
    <property type="component" value="Unassembled WGS sequence"/>
</dbReference>
<dbReference type="AlphaFoldDB" id="A0A2C6WKP0"/>
<accession>A0A2C6WKP0</accession>
<feature type="non-terminal residue" evidence="2">
    <location>
        <position position="1"/>
    </location>
</feature>
<dbReference type="PANTHER" id="PTHR33408:SF2">
    <property type="entry name" value="TRANSPOSASE DDE DOMAIN-CONTAINING PROTEIN"/>
    <property type="match status" value="1"/>
</dbReference>